<feature type="chain" id="PRO_5045295980" description="YARHG domain-containing protein" evidence="1">
    <location>
        <begin position="27"/>
        <end position="111"/>
    </location>
</feature>
<comment type="caution">
    <text evidence="2">The sequence shown here is derived from an EMBL/GenBank/DDBJ whole genome shotgun (WGS) entry which is preliminary data.</text>
</comment>
<gene>
    <name evidence="2" type="ORF">V6575_21725</name>
</gene>
<keyword evidence="1" id="KW-0732">Signal</keyword>
<evidence type="ECO:0000256" key="1">
    <source>
        <dbReference type="SAM" id="SignalP"/>
    </source>
</evidence>
<name>A0ABU8TRB7_9HYPH</name>
<evidence type="ECO:0000313" key="3">
    <source>
        <dbReference type="Proteomes" id="UP001385499"/>
    </source>
</evidence>
<accession>A0ABU8TRB7</accession>
<dbReference type="Proteomes" id="UP001385499">
    <property type="component" value="Unassembled WGS sequence"/>
</dbReference>
<feature type="signal peptide" evidence="1">
    <location>
        <begin position="1"/>
        <end position="26"/>
    </location>
</feature>
<dbReference type="EMBL" id="JBAKIA010000025">
    <property type="protein sequence ID" value="MEJ8476709.1"/>
    <property type="molecule type" value="Genomic_DNA"/>
</dbReference>
<proteinExistence type="predicted"/>
<evidence type="ECO:0008006" key="4">
    <source>
        <dbReference type="Google" id="ProtNLM"/>
    </source>
</evidence>
<dbReference type="PROSITE" id="PS51257">
    <property type="entry name" value="PROKAR_LIPOPROTEIN"/>
    <property type="match status" value="1"/>
</dbReference>
<sequence length="111" mass="12093">MMKTRSHFVLIANLVSALACSSAAVAQNTPELAAAMRMPTDRFETLSCQKLWYLEHKVLAAGRVCLPTERARAAFSSAKHCISKNERILAAPVQAYLTKLRNVAGAKNCTS</sequence>
<evidence type="ECO:0000313" key="2">
    <source>
        <dbReference type="EMBL" id="MEJ8476709.1"/>
    </source>
</evidence>
<keyword evidence="3" id="KW-1185">Reference proteome</keyword>
<reference evidence="2 3" key="1">
    <citation type="submission" date="2024-02" db="EMBL/GenBank/DDBJ databases">
        <title>Roseibium algae sp. nov., isolated from marine alga (Grateloupia sp.), showing potential in myo-inositol conversion.</title>
        <authorList>
            <person name="Wang Y."/>
        </authorList>
    </citation>
    <scope>NUCLEOTIDE SEQUENCE [LARGE SCALE GENOMIC DNA]</scope>
    <source>
        <strain evidence="2 3">H3510</strain>
    </source>
</reference>
<dbReference type="RefSeq" id="WP_340277424.1">
    <property type="nucleotide sequence ID" value="NZ_JBAKIA010000025.1"/>
</dbReference>
<organism evidence="2 3">
    <name type="scientific">Roseibium algae</name>
    <dbReference type="NCBI Taxonomy" id="3123038"/>
    <lineage>
        <taxon>Bacteria</taxon>
        <taxon>Pseudomonadati</taxon>
        <taxon>Pseudomonadota</taxon>
        <taxon>Alphaproteobacteria</taxon>
        <taxon>Hyphomicrobiales</taxon>
        <taxon>Stappiaceae</taxon>
        <taxon>Roseibium</taxon>
    </lineage>
</organism>
<protein>
    <recommendedName>
        <fullName evidence="4">YARHG domain-containing protein</fullName>
    </recommendedName>
</protein>